<keyword evidence="2" id="KW-1133">Transmembrane helix</keyword>
<keyword evidence="1" id="KW-0175">Coiled coil</keyword>
<organism evidence="3 4">
    <name type="scientific">Portibacter lacus</name>
    <dbReference type="NCBI Taxonomy" id="1099794"/>
    <lineage>
        <taxon>Bacteria</taxon>
        <taxon>Pseudomonadati</taxon>
        <taxon>Bacteroidota</taxon>
        <taxon>Saprospiria</taxon>
        <taxon>Saprospirales</taxon>
        <taxon>Haliscomenobacteraceae</taxon>
        <taxon>Portibacter</taxon>
    </lineage>
</organism>
<keyword evidence="2" id="KW-0812">Transmembrane</keyword>
<proteinExistence type="predicted"/>
<dbReference type="InterPro" id="IPR011990">
    <property type="entry name" value="TPR-like_helical_dom_sf"/>
</dbReference>
<dbReference type="SUPFAM" id="SSF48452">
    <property type="entry name" value="TPR-like"/>
    <property type="match status" value="1"/>
</dbReference>
<dbReference type="InterPro" id="IPR016032">
    <property type="entry name" value="Sig_transdc_resp-reg_C-effctor"/>
</dbReference>
<reference evidence="3" key="2">
    <citation type="submission" date="2023-01" db="EMBL/GenBank/DDBJ databases">
        <title>Draft genome sequence of Portibacter lacus strain NBRC 108769.</title>
        <authorList>
            <person name="Sun Q."/>
            <person name="Mori K."/>
        </authorList>
    </citation>
    <scope>NUCLEOTIDE SEQUENCE</scope>
    <source>
        <strain evidence="3">NBRC 108769</strain>
    </source>
</reference>
<protein>
    <recommendedName>
        <fullName evidence="5">Tetratricopeptide repeat protein</fullName>
    </recommendedName>
</protein>
<evidence type="ECO:0000313" key="3">
    <source>
        <dbReference type="EMBL" id="GLR20178.1"/>
    </source>
</evidence>
<dbReference type="GO" id="GO:0006355">
    <property type="term" value="P:regulation of DNA-templated transcription"/>
    <property type="evidence" value="ECO:0007669"/>
    <property type="project" value="InterPro"/>
</dbReference>
<dbReference type="EMBL" id="BSOH01000037">
    <property type="protein sequence ID" value="GLR20178.1"/>
    <property type="molecule type" value="Genomic_DNA"/>
</dbReference>
<feature type="transmembrane region" description="Helical" evidence="2">
    <location>
        <begin position="374"/>
        <end position="396"/>
    </location>
</feature>
<evidence type="ECO:0000313" key="4">
    <source>
        <dbReference type="Proteomes" id="UP001156666"/>
    </source>
</evidence>
<dbReference type="GO" id="GO:0003677">
    <property type="term" value="F:DNA binding"/>
    <property type="evidence" value="ECO:0007669"/>
    <property type="project" value="InterPro"/>
</dbReference>
<comment type="caution">
    <text evidence="3">The sequence shown here is derived from an EMBL/GenBank/DDBJ whole genome shotgun (WGS) entry which is preliminary data.</text>
</comment>
<feature type="coiled-coil region" evidence="1">
    <location>
        <begin position="415"/>
        <end position="442"/>
    </location>
</feature>
<dbReference type="Proteomes" id="UP001156666">
    <property type="component" value="Unassembled WGS sequence"/>
</dbReference>
<sequence length="571" mass="68128">MDVRIKWLCLIFCNFLVLISCTQKESISSEEALLKYRKVHELHRDINYQTDREKWLELHLQRRQLVSKIKDQHEIVLNFYHYSGYDFYLFKLYEESLLAYKEFFKYYEKHVNEFSPEVKEDFRAKRSFDYRGTALAYEKLGHLDSAYLEHQNNLALVELRDGIWYPAAHNDFGIFLLGSLKDSIAAMQQFEMVYKVTAEKFPDHELIGSIRNNLGEIYLNKGRLEKAFDMFHLNYFYYKENLKNHFSNESHVFHSAAKVVEILGRQQKIQILNDFYMEVKELYQTSIFTENTKCKVKLEFLEVEMHQKLANNNFEKSHQLLADIKILSDSINQAEFYSKENYQIILNDLVLNGINDKHSAEKKQKEVELLNQRLITWLISILSIIFLVVMSVLYYLRKQHIENARNKQLIAQQNLELTSIRNQQLKLEIESKQRDLSDFAINLTQNQEWAKVLASKLEYLKTTRGRERKKLMDDFENEVLKKTIFDTNTKEFYEKIDKLSDAFYSRLHSKFPDLSKTEKRLCSLIRLNIDSRNIAIVQNITLSSLNKSRYRLRKKMNLAKDEELDDFIQRL</sequence>
<name>A0AA37SYT9_9BACT</name>
<evidence type="ECO:0000256" key="2">
    <source>
        <dbReference type="SAM" id="Phobius"/>
    </source>
</evidence>
<dbReference type="PROSITE" id="PS51257">
    <property type="entry name" value="PROKAR_LIPOPROTEIN"/>
    <property type="match status" value="1"/>
</dbReference>
<evidence type="ECO:0000256" key="1">
    <source>
        <dbReference type="SAM" id="Coils"/>
    </source>
</evidence>
<evidence type="ECO:0008006" key="5">
    <source>
        <dbReference type="Google" id="ProtNLM"/>
    </source>
</evidence>
<keyword evidence="4" id="KW-1185">Reference proteome</keyword>
<gene>
    <name evidence="3" type="ORF">GCM10007940_47940</name>
</gene>
<dbReference type="SUPFAM" id="SSF46894">
    <property type="entry name" value="C-terminal effector domain of the bipartite response regulators"/>
    <property type="match status" value="1"/>
</dbReference>
<dbReference type="RefSeq" id="WP_235295015.1">
    <property type="nucleotide sequence ID" value="NZ_BSOH01000037.1"/>
</dbReference>
<dbReference type="Gene3D" id="1.25.40.10">
    <property type="entry name" value="Tetratricopeptide repeat domain"/>
    <property type="match status" value="1"/>
</dbReference>
<keyword evidence="2" id="KW-0472">Membrane</keyword>
<reference evidence="3" key="1">
    <citation type="journal article" date="2014" name="Int. J. Syst. Evol. Microbiol.">
        <title>Complete genome sequence of Corynebacterium casei LMG S-19264T (=DSM 44701T), isolated from a smear-ripened cheese.</title>
        <authorList>
            <consortium name="US DOE Joint Genome Institute (JGI-PGF)"/>
            <person name="Walter F."/>
            <person name="Albersmeier A."/>
            <person name="Kalinowski J."/>
            <person name="Ruckert C."/>
        </authorList>
    </citation>
    <scope>NUCLEOTIDE SEQUENCE</scope>
    <source>
        <strain evidence="3">NBRC 108769</strain>
    </source>
</reference>
<accession>A0AA37SYT9</accession>
<dbReference type="AlphaFoldDB" id="A0AA37SYT9"/>